<feature type="region of interest" description="Disordered" evidence="3">
    <location>
        <begin position="437"/>
        <end position="484"/>
    </location>
</feature>
<evidence type="ECO:0000313" key="5">
    <source>
        <dbReference type="EMBL" id="JAB55351.1"/>
    </source>
</evidence>
<dbReference type="PANTHER" id="PTHR23110">
    <property type="entry name" value="BTB DOMAIN TRANSCRIPTION FACTOR"/>
    <property type="match status" value="1"/>
</dbReference>
<dbReference type="PROSITE" id="PS50097">
    <property type="entry name" value="BTB"/>
    <property type="match status" value="1"/>
</dbReference>
<keyword evidence="2" id="KW-0539">Nucleus</keyword>
<reference evidence="5" key="1">
    <citation type="journal article" date="2014" name="Insect Biochem. Mol. Biol.">
        <title>An insight into the sialome of the frog biting fly, Corethrella appendiculata.</title>
        <authorList>
            <person name="Ribeiro J.M.C."/>
            <person name="Chagas A.C."/>
            <person name="Pham V.M."/>
            <person name="Lounibos L.P."/>
            <person name="Calvo E."/>
        </authorList>
    </citation>
    <scope>NUCLEOTIDE SEQUENCE</scope>
    <source>
        <tissue evidence="5">Salivary glands</tissue>
    </source>
</reference>
<protein>
    <submittedName>
        <fullName evidence="5">Putative abrupt</fullName>
    </submittedName>
</protein>
<feature type="non-terminal residue" evidence="5">
    <location>
        <position position="1"/>
    </location>
</feature>
<dbReference type="SUPFAM" id="SSF54695">
    <property type="entry name" value="POZ domain"/>
    <property type="match status" value="1"/>
</dbReference>
<dbReference type="EMBL" id="GANO01004520">
    <property type="protein sequence ID" value="JAB55351.1"/>
    <property type="molecule type" value="mRNA"/>
</dbReference>
<dbReference type="InterPro" id="IPR000210">
    <property type="entry name" value="BTB/POZ_dom"/>
</dbReference>
<sequence length="496" mass="53541">SSAISQQFCVRWNSHLGSLGAAFPQLLAGQRFVDVTLACEGHQVHCHRLVLAACSTYFENLLGENPCKHPIIILPRDIKLWEIQALVDFMYKGEVNVSQAGLPDLLRCAEILKIRGLCGSDAALNLNQITSPNPLITQTQTTATSGTPAAQTTTNNLTQQQQTSTLQQQNDNNQILHNQSSITTASNNSNSSNSNNSCNLTNSISNLTNPTLAQSILSSRLNQFEKLSVQQQPPSITTAALLTTSTKTNSLLHNLAATTAAATAATTSISPTKSSQINTIPSTAAAAAIQQIIFTDDGEDSANGSGNEMVIKTEDLIIDEDMGKKDGDDEDDIEMEANENKLQAEYAMANVTCEYEGGNLSLMDSNSGNRRIRRSEAILKQAADCVSRGETFQTVSDMFHIPISTIRFYMARKGILPRRKRGRTAILPFVIGTASNNTAEQQSGNNATVTTNTTSTGGSTTTTTNIQQQNSRSSSPSEPPFHFANYKLPELRPKLV</sequence>
<comment type="subcellular location">
    <subcellularLocation>
        <location evidence="1">Nucleus</location>
    </subcellularLocation>
</comment>
<feature type="compositionally biased region" description="Low complexity" evidence="3">
    <location>
        <begin position="443"/>
        <end position="476"/>
    </location>
</feature>
<dbReference type="SMART" id="SM00225">
    <property type="entry name" value="BTB"/>
    <property type="match status" value="1"/>
</dbReference>
<proteinExistence type="evidence at transcript level"/>
<evidence type="ECO:0000256" key="1">
    <source>
        <dbReference type="ARBA" id="ARBA00004123"/>
    </source>
</evidence>
<dbReference type="FunFam" id="3.30.710.10:FF:000149">
    <property type="entry name" value="Blast:Protein bric-a-brac 1"/>
    <property type="match status" value="1"/>
</dbReference>
<dbReference type="Gene3D" id="3.30.710.10">
    <property type="entry name" value="Potassium Channel Kv1.1, Chain A"/>
    <property type="match status" value="1"/>
</dbReference>
<dbReference type="InterPro" id="IPR051095">
    <property type="entry name" value="Dros_DevTransReg"/>
</dbReference>
<dbReference type="GO" id="GO:0005634">
    <property type="term" value="C:nucleus"/>
    <property type="evidence" value="ECO:0007669"/>
    <property type="project" value="UniProtKB-SubCell"/>
</dbReference>
<evidence type="ECO:0000256" key="2">
    <source>
        <dbReference type="ARBA" id="ARBA00023242"/>
    </source>
</evidence>
<dbReference type="InterPro" id="IPR011333">
    <property type="entry name" value="SKP1/BTB/POZ_sf"/>
</dbReference>
<organism evidence="5">
    <name type="scientific">Corethrella appendiculata</name>
    <dbReference type="NCBI Taxonomy" id="1370023"/>
    <lineage>
        <taxon>Eukaryota</taxon>
        <taxon>Metazoa</taxon>
        <taxon>Ecdysozoa</taxon>
        <taxon>Arthropoda</taxon>
        <taxon>Hexapoda</taxon>
        <taxon>Insecta</taxon>
        <taxon>Pterygota</taxon>
        <taxon>Neoptera</taxon>
        <taxon>Endopterygota</taxon>
        <taxon>Diptera</taxon>
        <taxon>Nematocera</taxon>
        <taxon>Culicoidea</taxon>
        <taxon>Chaoboridae</taxon>
        <taxon>Corethrella</taxon>
    </lineage>
</organism>
<accession>U5ET63</accession>
<dbReference type="AlphaFoldDB" id="U5ET63"/>
<dbReference type="Pfam" id="PF00651">
    <property type="entry name" value="BTB"/>
    <property type="match status" value="1"/>
</dbReference>
<evidence type="ECO:0000259" key="4">
    <source>
        <dbReference type="PROSITE" id="PS50097"/>
    </source>
</evidence>
<dbReference type="PANTHER" id="PTHR23110:SF108">
    <property type="entry name" value="LD19131P"/>
    <property type="match status" value="1"/>
</dbReference>
<name>U5ET63_9DIPT</name>
<dbReference type="GO" id="GO:0006357">
    <property type="term" value="P:regulation of transcription by RNA polymerase II"/>
    <property type="evidence" value="ECO:0007669"/>
    <property type="project" value="TreeGrafter"/>
</dbReference>
<feature type="domain" description="BTB" evidence="4">
    <location>
        <begin position="33"/>
        <end position="99"/>
    </location>
</feature>
<dbReference type="CDD" id="cd18315">
    <property type="entry name" value="BTB_POZ_BAB-like"/>
    <property type="match status" value="1"/>
</dbReference>
<evidence type="ECO:0000256" key="3">
    <source>
        <dbReference type="SAM" id="MobiDB-lite"/>
    </source>
</evidence>